<proteinExistence type="predicted"/>
<dbReference type="SUPFAM" id="SSF52540">
    <property type="entry name" value="P-loop containing nucleoside triphosphate hydrolases"/>
    <property type="match status" value="1"/>
</dbReference>
<evidence type="ECO:0000313" key="5">
    <source>
        <dbReference type="Proteomes" id="UP001199070"/>
    </source>
</evidence>
<feature type="DNA-binding region" description="OmpR/PhoB-type" evidence="2">
    <location>
        <begin position="37"/>
        <end position="132"/>
    </location>
</feature>
<sequence length="979" mass="107864">MASINLRASLQAALYNEWAMQMTGPAPNDLAASVRDDESVGFGRYRIFPRLRLLLRDGVKTEIGARAFDILWMLIQANGELVTKEHLLDTVWDGAIVEENNLQAQVSAIRRALGADRDMVRTEFGRGYRLVAERHTPSRIELVTTAPNVRTSALPVPLTQLLGRERELDEVDRLFLRSRLVTITGAGGIGKSRLALEFARRAAARHPDGINWVEMAKVSCEELVASTIAAAVQLAAIDLDRPDALALQLADKRLLLVIDNCEHLAEPVGAVVEAILHHAPNLQIIITSQEPLSVEGEQIYRLAPLSVPPAGTRHVGAAMAHSAFELFVDRASASGRHLVLDEETVELVAGACRRLDGLPLALELAAARVASLGVRGVLAALDDRFRLLTAGRRTALPRHRTLRATVDWSFHLLDEREKRLFRRLSIFAASFDADAVRAVAAPEDNDPWTSIDLLSSLVGKSLLLLDLGCGTPRYRFLESIRFYASEKLAESGEVAAMGLRHATYFADVIRQACADWKVLATDDWRADYADMADDLTASLDWAFSEEGDKRLGIDILVNAAPFWTFLSLHDECRRRTAKVLEDRAAFASLQPVDEMKLHATLGTALGWATGPVEETRTSWIRTLELAGPLKEAEFELQAQYGLWLYNLRCGQYCKALDHANEMIVLAKSLADDEALAVGYRIAGVAHHFLGDHSEGRQLLEISLSWHEINQPQQVFRFGLDQRIAGLAFLSRLLWVQGYTVQAKETAARAVAEARLIDHANTLCCALAEGWCTVHAFDRDHESVAVELKTLRQTASSHGLGFWKSYGDLFDLWVQIRSGSEISPVLVEGIAATVEKLDFDPGYSTLLSDALLAASTKESTTPALSRLGTRFMALDEDQRSWASPEFRRVAALLQSDERLQPRLLLEAATSSTHASAAAWTLRISLDLAKLLRRVGTAEEAVAVLENALHTIPEENNGAEALEAHSLAAELRAARRSEQTP</sequence>
<dbReference type="SUPFAM" id="SSF48452">
    <property type="entry name" value="TPR-like"/>
    <property type="match status" value="1"/>
</dbReference>
<dbReference type="GO" id="GO:0006355">
    <property type="term" value="P:regulation of DNA-templated transcription"/>
    <property type="evidence" value="ECO:0007669"/>
    <property type="project" value="InterPro"/>
</dbReference>
<dbReference type="Pfam" id="PF00486">
    <property type="entry name" value="Trans_reg_C"/>
    <property type="match status" value="1"/>
</dbReference>
<dbReference type="PANTHER" id="PTHR47691:SF3">
    <property type="entry name" value="HTH-TYPE TRANSCRIPTIONAL REGULATOR RV0890C-RELATED"/>
    <property type="match status" value="1"/>
</dbReference>
<dbReference type="PANTHER" id="PTHR47691">
    <property type="entry name" value="REGULATOR-RELATED"/>
    <property type="match status" value="1"/>
</dbReference>
<evidence type="ECO:0000313" key="4">
    <source>
        <dbReference type="EMBL" id="MCA8383100.1"/>
    </source>
</evidence>
<dbReference type="Gene3D" id="1.10.10.10">
    <property type="entry name" value="Winged helix-like DNA-binding domain superfamily/Winged helix DNA-binding domain"/>
    <property type="match status" value="1"/>
</dbReference>
<evidence type="ECO:0000259" key="3">
    <source>
        <dbReference type="PROSITE" id="PS51755"/>
    </source>
</evidence>
<evidence type="ECO:0000256" key="2">
    <source>
        <dbReference type="PROSITE-ProRule" id="PRU01091"/>
    </source>
</evidence>
<dbReference type="CDD" id="cd00383">
    <property type="entry name" value="trans_reg_C"/>
    <property type="match status" value="1"/>
</dbReference>
<dbReference type="GO" id="GO:0003677">
    <property type="term" value="F:DNA binding"/>
    <property type="evidence" value="ECO:0007669"/>
    <property type="project" value="UniProtKB-UniRule"/>
</dbReference>
<comment type="caution">
    <text evidence="4">The sequence shown here is derived from an EMBL/GenBank/DDBJ whole genome shotgun (WGS) entry which is preliminary data.</text>
</comment>
<dbReference type="GO" id="GO:0000160">
    <property type="term" value="P:phosphorelay signal transduction system"/>
    <property type="evidence" value="ECO:0007669"/>
    <property type="project" value="InterPro"/>
</dbReference>
<dbReference type="InterPro" id="IPR027417">
    <property type="entry name" value="P-loop_NTPase"/>
</dbReference>
<dbReference type="SUPFAM" id="SSF46894">
    <property type="entry name" value="C-terminal effector domain of the bipartite response regulators"/>
    <property type="match status" value="1"/>
</dbReference>
<feature type="domain" description="OmpR/PhoB-type" evidence="3">
    <location>
        <begin position="37"/>
        <end position="132"/>
    </location>
</feature>
<dbReference type="InterPro" id="IPR041664">
    <property type="entry name" value="AAA_16"/>
</dbReference>
<dbReference type="RefSeq" id="WP_226135723.1">
    <property type="nucleotide sequence ID" value="NZ_JAIZTC010000010.1"/>
</dbReference>
<dbReference type="PRINTS" id="PR00364">
    <property type="entry name" value="DISEASERSIST"/>
</dbReference>
<dbReference type="InterPro" id="IPR016032">
    <property type="entry name" value="Sig_transdc_resp-reg_C-effctor"/>
</dbReference>
<organism evidence="4 5">
    <name type="scientific">Burkholderia cenocepacia</name>
    <dbReference type="NCBI Taxonomy" id="95486"/>
    <lineage>
        <taxon>Bacteria</taxon>
        <taxon>Pseudomonadati</taxon>
        <taxon>Pseudomonadota</taxon>
        <taxon>Betaproteobacteria</taxon>
        <taxon>Burkholderiales</taxon>
        <taxon>Burkholderiaceae</taxon>
        <taxon>Burkholderia</taxon>
        <taxon>Burkholderia cepacia complex</taxon>
    </lineage>
</organism>
<dbReference type="EMBL" id="JAIZTC010000010">
    <property type="protein sequence ID" value="MCA8383100.1"/>
    <property type="molecule type" value="Genomic_DNA"/>
</dbReference>
<dbReference type="Gene3D" id="1.25.40.10">
    <property type="entry name" value="Tetratricopeptide repeat domain"/>
    <property type="match status" value="1"/>
</dbReference>
<dbReference type="InterPro" id="IPR058852">
    <property type="entry name" value="HTH_77"/>
</dbReference>
<dbReference type="Pfam" id="PF13191">
    <property type="entry name" value="AAA_16"/>
    <property type="match status" value="1"/>
</dbReference>
<dbReference type="InterPro" id="IPR001867">
    <property type="entry name" value="OmpR/PhoB-type_DNA-bd"/>
</dbReference>
<gene>
    <name evidence="4" type="ORF">LGN22_29730</name>
</gene>
<dbReference type="Gene3D" id="3.40.50.300">
    <property type="entry name" value="P-loop containing nucleotide triphosphate hydrolases"/>
    <property type="match status" value="1"/>
</dbReference>
<dbReference type="Pfam" id="PF25872">
    <property type="entry name" value="HTH_77"/>
    <property type="match status" value="1"/>
</dbReference>
<dbReference type="Proteomes" id="UP001199070">
    <property type="component" value="Unassembled WGS sequence"/>
</dbReference>
<reference evidence="4" key="1">
    <citation type="submission" date="2023-08" db="EMBL/GenBank/DDBJ databases">
        <title>A collection of bacterial strains from the Burkholderia cepacia Research Laboratory and Repository.</title>
        <authorList>
            <person name="Lipuma J."/>
            <person name="Spilker T."/>
        </authorList>
    </citation>
    <scope>NUCLEOTIDE SEQUENCE</scope>
    <source>
        <strain evidence="4">AU0862</strain>
    </source>
</reference>
<protein>
    <submittedName>
        <fullName evidence="4">Winged helix-turn-helix domain-containing protein</fullName>
    </submittedName>
</protein>
<accession>A0AAW4TRV6</accession>
<dbReference type="InterPro" id="IPR011990">
    <property type="entry name" value="TPR-like_helical_dom_sf"/>
</dbReference>
<dbReference type="SMART" id="SM00862">
    <property type="entry name" value="Trans_reg_C"/>
    <property type="match status" value="1"/>
</dbReference>
<keyword evidence="1 2" id="KW-0238">DNA-binding</keyword>
<dbReference type="InterPro" id="IPR036388">
    <property type="entry name" value="WH-like_DNA-bd_sf"/>
</dbReference>
<dbReference type="AlphaFoldDB" id="A0AAW4TRV6"/>
<name>A0AAW4TRV6_9BURK</name>
<evidence type="ECO:0000256" key="1">
    <source>
        <dbReference type="ARBA" id="ARBA00023125"/>
    </source>
</evidence>
<dbReference type="PROSITE" id="PS51755">
    <property type="entry name" value="OMPR_PHOB"/>
    <property type="match status" value="1"/>
</dbReference>